<gene>
    <name evidence="9" type="ORF">MARPO_0156s0003</name>
</gene>
<dbReference type="Pfam" id="PF23270">
    <property type="entry name" value="HAD_RAM2_N"/>
    <property type="match status" value="1"/>
</dbReference>
<dbReference type="InterPro" id="IPR036412">
    <property type="entry name" value="HAD-like_sf"/>
</dbReference>
<evidence type="ECO:0000313" key="10">
    <source>
        <dbReference type="Proteomes" id="UP000244005"/>
    </source>
</evidence>
<dbReference type="GO" id="GO:0010143">
    <property type="term" value="P:cutin biosynthetic process"/>
    <property type="evidence" value="ECO:0000318"/>
    <property type="project" value="GO_Central"/>
</dbReference>
<feature type="transmembrane region" description="Helical" evidence="7">
    <location>
        <begin position="273"/>
        <end position="291"/>
    </location>
</feature>
<dbReference type="SMART" id="SM00563">
    <property type="entry name" value="PlsC"/>
    <property type="match status" value="1"/>
</dbReference>
<dbReference type="PANTHER" id="PTHR15486:SF96">
    <property type="entry name" value="LIPID DROPLET-REGULATING VLDL ASSEMBLY FACTOR AUP1"/>
    <property type="match status" value="1"/>
</dbReference>
<comment type="similarity">
    <text evidence="2">Belongs to the GPAT/DAPAT family.</text>
</comment>
<dbReference type="OMA" id="FEVANHA"/>
<sequence length="534" mass="58920">MNRIWAGLLLCDPLSQSCPIRGGIMPKSRDSRQVVQVFEEIGQCRSEGREGQTIVSDLDGTLLRGRSSFPYFMLIAFEVGGYLRSVLLLLTAPIIWILYNFVSEAAGIKLMIFVSFAGLKASKIQLASRAVLPRFYADDVHPETWRVLSSFGKRYILSANPRIMIEVFAKEYLGADEVIGTEIEVSKGGRATGFVKHPGVLVGDQKAKALKRTFGDQVPDVGTGDRESDYEFISMCKEGYIVPEGKTDAVPKESLPRPMIFHDGRFARRPTPLVALVILAYMPFGFALAVIRMACGILLPISWAITVMRLLGVTIKVKGTPPSRACSKDGKLGVLFVCSHRTLLDPVMLSFALGRRVTAVTYSISRLCEAISPIRTVPLSRNREKDADMIKKLLAVGDLAVCPEGTTCREPFLLRFSALFAELTDDIVPVAMSNKMTMFHGTTATGWKGMDPFYFFMDIKPTYEVNFLEQLPRQLTCAGGKSSHEVANYIQRLLAGTLGFECTLFTRKDKYKVLAGNDGSVAPKKSLFDKVAGC</sequence>
<keyword evidence="3" id="KW-0808">Transferase</keyword>
<reference evidence="10" key="1">
    <citation type="journal article" date="2017" name="Cell">
        <title>Insights into land plant evolution garnered from the Marchantia polymorpha genome.</title>
        <authorList>
            <person name="Bowman J.L."/>
            <person name="Kohchi T."/>
            <person name="Yamato K.T."/>
            <person name="Jenkins J."/>
            <person name="Shu S."/>
            <person name="Ishizaki K."/>
            <person name="Yamaoka S."/>
            <person name="Nishihama R."/>
            <person name="Nakamura Y."/>
            <person name="Berger F."/>
            <person name="Adam C."/>
            <person name="Aki S.S."/>
            <person name="Althoff F."/>
            <person name="Araki T."/>
            <person name="Arteaga-Vazquez M.A."/>
            <person name="Balasubrmanian S."/>
            <person name="Barry K."/>
            <person name="Bauer D."/>
            <person name="Boehm C.R."/>
            <person name="Briginshaw L."/>
            <person name="Caballero-Perez J."/>
            <person name="Catarino B."/>
            <person name="Chen F."/>
            <person name="Chiyoda S."/>
            <person name="Chovatia M."/>
            <person name="Davies K.M."/>
            <person name="Delmans M."/>
            <person name="Demura T."/>
            <person name="Dierschke T."/>
            <person name="Dolan L."/>
            <person name="Dorantes-Acosta A.E."/>
            <person name="Eklund D.M."/>
            <person name="Florent S.N."/>
            <person name="Flores-Sandoval E."/>
            <person name="Fujiyama A."/>
            <person name="Fukuzawa H."/>
            <person name="Galik B."/>
            <person name="Grimanelli D."/>
            <person name="Grimwood J."/>
            <person name="Grossniklaus U."/>
            <person name="Hamada T."/>
            <person name="Haseloff J."/>
            <person name="Hetherington A.J."/>
            <person name="Higo A."/>
            <person name="Hirakawa Y."/>
            <person name="Hundley H.N."/>
            <person name="Ikeda Y."/>
            <person name="Inoue K."/>
            <person name="Inoue S.I."/>
            <person name="Ishida S."/>
            <person name="Jia Q."/>
            <person name="Kakita M."/>
            <person name="Kanazawa T."/>
            <person name="Kawai Y."/>
            <person name="Kawashima T."/>
            <person name="Kennedy M."/>
            <person name="Kinose K."/>
            <person name="Kinoshita T."/>
            <person name="Kohara Y."/>
            <person name="Koide E."/>
            <person name="Komatsu K."/>
            <person name="Kopischke S."/>
            <person name="Kubo M."/>
            <person name="Kyozuka J."/>
            <person name="Lagercrantz U."/>
            <person name="Lin S.S."/>
            <person name="Lindquist E."/>
            <person name="Lipzen A.M."/>
            <person name="Lu C.W."/>
            <person name="De Luna E."/>
            <person name="Martienssen R.A."/>
            <person name="Minamino N."/>
            <person name="Mizutani M."/>
            <person name="Mizutani M."/>
            <person name="Mochizuki N."/>
            <person name="Monte I."/>
            <person name="Mosher R."/>
            <person name="Nagasaki H."/>
            <person name="Nakagami H."/>
            <person name="Naramoto S."/>
            <person name="Nishitani K."/>
            <person name="Ohtani M."/>
            <person name="Okamoto T."/>
            <person name="Okumura M."/>
            <person name="Phillips J."/>
            <person name="Pollak B."/>
            <person name="Reinders A."/>
            <person name="Rovekamp M."/>
            <person name="Sano R."/>
            <person name="Sawa S."/>
            <person name="Schmid M.W."/>
            <person name="Shirakawa M."/>
            <person name="Solano R."/>
            <person name="Spunde A."/>
            <person name="Suetsugu N."/>
            <person name="Sugano S."/>
            <person name="Sugiyama A."/>
            <person name="Sun R."/>
            <person name="Suzuki Y."/>
            <person name="Takenaka M."/>
            <person name="Takezawa D."/>
            <person name="Tomogane H."/>
            <person name="Tsuzuki M."/>
            <person name="Ueda T."/>
            <person name="Umeda M."/>
            <person name="Ward J.M."/>
            <person name="Watanabe Y."/>
            <person name="Yazaki K."/>
            <person name="Yokoyama R."/>
            <person name="Yoshitake Y."/>
            <person name="Yotsui I."/>
            <person name="Zachgo S."/>
            <person name="Schmutz J."/>
        </authorList>
    </citation>
    <scope>NUCLEOTIDE SEQUENCE [LARGE SCALE GENOMIC DNA]</scope>
    <source>
        <strain evidence="10">Tak-1</strain>
    </source>
</reference>
<dbReference type="Proteomes" id="UP000244005">
    <property type="component" value="Unassembled WGS sequence"/>
</dbReference>
<dbReference type="EMBL" id="KZ772826">
    <property type="protein sequence ID" value="PTQ28700.1"/>
    <property type="molecule type" value="Genomic_DNA"/>
</dbReference>
<dbReference type="InterPro" id="IPR023214">
    <property type="entry name" value="HAD_sf"/>
</dbReference>
<dbReference type="OrthoDB" id="1854593at2759"/>
<dbReference type="InterPro" id="IPR056462">
    <property type="entry name" value="HAD_RAM2/GPAT1-8"/>
</dbReference>
<keyword evidence="10" id="KW-1185">Reference proteome</keyword>
<dbReference type="SUPFAM" id="SSF56784">
    <property type="entry name" value="HAD-like"/>
    <property type="match status" value="1"/>
</dbReference>
<evidence type="ECO:0000256" key="4">
    <source>
        <dbReference type="ARBA" id="ARBA00022692"/>
    </source>
</evidence>
<dbReference type="AlphaFoldDB" id="A0A2R6W4C2"/>
<evidence type="ECO:0000256" key="5">
    <source>
        <dbReference type="ARBA" id="ARBA00022989"/>
    </source>
</evidence>
<accession>A0A2R6W4C2</accession>
<dbReference type="Gene3D" id="3.40.50.1000">
    <property type="entry name" value="HAD superfamily/HAD-like"/>
    <property type="match status" value="1"/>
</dbReference>
<organism evidence="9 10">
    <name type="scientific">Marchantia polymorpha</name>
    <name type="common">Common liverwort</name>
    <name type="synonym">Marchantia aquatica</name>
    <dbReference type="NCBI Taxonomy" id="3197"/>
    <lineage>
        <taxon>Eukaryota</taxon>
        <taxon>Viridiplantae</taxon>
        <taxon>Streptophyta</taxon>
        <taxon>Embryophyta</taxon>
        <taxon>Marchantiophyta</taxon>
        <taxon>Marchantiopsida</taxon>
        <taxon>Marchantiidae</taxon>
        <taxon>Marchantiales</taxon>
        <taxon>Marchantiaceae</taxon>
        <taxon>Marchantia</taxon>
    </lineage>
</organism>
<feature type="transmembrane region" description="Helical" evidence="7">
    <location>
        <begin position="82"/>
        <end position="102"/>
    </location>
</feature>
<protein>
    <recommendedName>
        <fullName evidence="8">Phospholipid/glycerol acyltransferase domain-containing protein</fullName>
    </recommendedName>
</protein>
<evidence type="ECO:0000256" key="6">
    <source>
        <dbReference type="ARBA" id="ARBA00023136"/>
    </source>
</evidence>
<feature type="domain" description="Phospholipid/glycerol acyltransferase" evidence="8">
    <location>
        <begin position="334"/>
        <end position="435"/>
    </location>
</feature>
<dbReference type="GO" id="GO:0090447">
    <property type="term" value="F:glycerol-3-phosphate 2-O-acyltransferase activity"/>
    <property type="evidence" value="ECO:0000318"/>
    <property type="project" value="GO_Central"/>
</dbReference>
<name>A0A2R6W4C2_MARPO</name>
<dbReference type="GO" id="GO:0016791">
    <property type="term" value="F:phosphatase activity"/>
    <property type="evidence" value="ECO:0000318"/>
    <property type="project" value="GO_Central"/>
</dbReference>
<dbReference type="GO" id="GO:0016020">
    <property type="term" value="C:membrane"/>
    <property type="evidence" value="ECO:0000318"/>
    <property type="project" value="GO_Central"/>
</dbReference>
<keyword evidence="4 7" id="KW-0812">Transmembrane</keyword>
<keyword evidence="5 7" id="KW-1133">Transmembrane helix</keyword>
<dbReference type="PANTHER" id="PTHR15486">
    <property type="entry name" value="ANCIENT UBIQUITOUS PROTEIN"/>
    <property type="match status" value="1"/>
</dbReference>
<keyword evidence="6 7" id="KW-0472">Membrane</keyword>
<dbReference type="Gramene" id="Mp7g09780.1">
    <property type="protein sequence ID" value="Mp7g09780.1.cds"/>
    <property type="gene ID" value="Mp7g09780"/>
</dbReference>
<dbReference type="Pfam" id="PF01553">
    <property type="entry name" value="Acyltransferase"/>
    <property type="match status" value="1"/>
</dbReference>
<evidence type="ECO:0000256" key="7">
    <source>
        <dbReference type="SAM" id="Phobius"/>
    </source>
</evidence>
<evidence type="ECO:0000256" key="2">
    <source>
        <dbReference type="ARBA" id="ARBA00007937"/>
    </source>
</evidence>
<evidence type="ECO:0000259" key="8">
    <source>
        <dbReference type="SMART" id="SM00563"/>
    </source>
</evidence>
<comment type="subcellular location">
    <subcellularLocation>
        <location evidence="1">Membrane</location>
        <topology evidence="1">Multi-pass membrane protein</topology>
    </subcellularLocation>
</comment>
<proteinExistence type="inferred from homology"/>
<evidence type="ECO:0000256" key="3">
    <source>
        <dbReference type="ARBA" id="ARBA00022679"/>
    </source>
</evidence>
<evidence type="ECO:0000256" key="1">
    <source>
        <dbReference type="ARBA" id="ARBA00004141"/>
    </source>
</evidence>
<evidence type="ECO:0000313" key="9">
    <source>
        <dbReference type="EMBL" id="PTQ28700.1"/>
    </source>
</evidence>
<dbReference type="SUPFAM" id="SSF69593">
    <property type="entry name" value="Glycerol-3-phosphate (1)-acyltransferase"/>
    <property type="match status" value="1"/>
</dbReference>
<dbReference type="CDD" id="cd06551">
    <property type="entry name" value="LPLAT"/>
    <property type="match status" value="1"/>
</dbReference>
<dbReference type="InterPro" id="IPR002123">
    <property type="entry name" value="Plipid/glycerol_acylTrfase"/>
</dbReference>